<accession>A0ABP6XPI8</accession>
<evidence type="ECO:0000256" key="1">
    <source>
        <dbReference type="SAM" id="MobiDB-lite"/>
    </source>
</evidence>
<proteinExistence type="predicted"/>
<dbReference type="EMBL" id="BAABAA010000005">
    <property type="protein sequence ID" value="GAA3567964.1"/>
    <property type="molecule type" value="Genomic_DNA"/>
</dbReference>
<reference evidence="3" key="1">
    <citation type="journal article" date="2019" name="Int. J. Syst. Evol. Microbiol.">
        <title>The Global Catalogue of Microorganisms (GCM) 10K type strain sequencing project: providing services to taxonomists for standard genome sequencing and annotation.</title>
        <authorList>
            <consortium name="The Broad Institute Genomics Platform"/>
            <consortium name="The Broad Institute Genome Sequencing Center for Infectious Disease"/>
            <person name="Wu L."/>
            <person name="Ma J."/>
        </authorList>
    </citation>
    <scope>NUCLEOTIDE SEQUENCE [LARGE SCALE GENOMIC DNA]</scope>
    <source>
        <strain evidence="3">JCM 16928</strain>
    </source>
</reference>
<feature type="compositionally biased region" description="Acidic residues" evidence="1">
    <location>
        <begin position="114"/>
        <end position="130"/>
    </location>
</feature>
<sequence>MGFFGTYLYAGDQWTEHDPDQPVNEPGPWLRINIHDSDFTIVTYSPEYQGTGVAYLGYTPRMYFESEDDDSRTNPAQEAAALTTWWTNHTPTADPTTADSKRAELLPYLAEDKDTFDEDEDEEDDEDLPDAEIYVEVKTADFLTSLNLPLPPALEQLLA</sequence>
<dbReference type="RefSeq" id="WP_344842825.1">
    <property type="nucleotide sequence ID" value="NZ_BAABAA010000005.1"/>
</dbReference>
<dbReference type="Proteomes" id="UP001501222">
    <property type="component" value="Unassembled WGS sequence"/>
</dbReference>
<keyword evidence="3" id="KW-1185">Reference proteome</keyword>
<protein>
    <submittedName>
        <fullName evidence="2">Uncharacterized protein</fullName>
    </submittedName>
</protein>
<evidence type="ECO:0000313" key="3">
    <source>
        <dbReference type="Proteomes" id="UP001501222"/>
    </source>
</evidence>
<comment type="caution">
    <text evidence="2">The sequence shown here is derived from an EMBL/GenBank/DDBJ whole genome shotgun (WGS) entry which is preliminary data.</text>
</comment>
<organism evidence="2 3">
    <name type="scientific">Kribbella ginsengisoli</name>
    <dbReference type="NCBI Taxonomy" id="363865"/>
    <lineage>
        <taxon>Bacteria</taxon>
        <taxon>Bacillati</taxon>
        <taxon>Actinomycetota</taxon>
        <taxon>Actinomycetes</taxon>
        <taxon>Propionibacteriales</taxon>
        <taxon>Kribbellaceae</taxon>
        <taxon>Kribbella</taxon>
    </lineage>
</organism>
<name>A0ABP6XPI8_9ACTN</name>
<gene>
    <name evidence="2" type="ORF">GCM10022235_41140</name>
</gene>
<evidence type="ECO:0000313" key="2">
    <source>
        <dbReference type="EMBL" id="GAA3567964.1"/>
    </source>
</evidence>
<feature type="region of interest" description="Disordered" evidence="1">
    <location>
        <begin position="108"/>
        <end position="130"/>
    </location>
</feature>